<proteinExistence type="predicted"/>
<name>A0A328DUD9_9ASTE</name>
<protein>
    <submittedName>
        <fullName evidence="1">Uncharacterized protein</fullName>
    </submittedName>
</protein>
<organism evidence="1 2">
    <name type="scientific">Cuscuta australis</name>
    <dbReference type="NCBI Taxonomy" id="267555"/>
    <lineage>
        <taxon>Eukaryota</taxon>
        <taxon>Viridiplantae</taxon>
        <taxon>Streptophyta</taxon>
        <taxon>Embryophyta</taxon>
        <taxon>Tracheophyta</taxon>
        <taxon>Spermatophyta</taxon>
        <taxon>Magnoliopsida</taxon>
        <taxon>eudicotyledons</taxon>
        <taxon>Gunneridae</taxon>
        <taxon>Pentapetalae</taxon>
        <taxon>asterids</taxon>
        <taxon>lamiids</taxon>
        <taxon>Solanales</taxon>
        <taxon>Convolvulaceae</taxon>
        <taxon>Cuscuteae</taxon>
        <taxon>Cuscuta</taxon>
        <taxon>Cuscuta subgen. Grammica</taxon>
        <taxon>Cuscuta sect. Cleistogrammica</taxon>
    </lineage>
</organism>
<dbReference type="Proteomes" id="UP000249390">
    <property type="component" value="Unassembled WGS sequence"/>
</dbReference>
<gene>
    <name evidence="1" type="ORF">DM860_012356</name>
</gene>
<evidence type="ECO:0000313" key="2">
    <source>
        <dbReference type="Proteomes" id="UP000249390"/>
    </source>
</evidence>
<reference evidence="1 2" key="1">
    <citation type="submission" date="2018-06" db="EMBL/GenBank/DDBJ databases">
        <title>The Genome of Cuscuta australis (Dodder) Provides Insight into the Evolution of Plant Parasitism.</title>
        <authorList>
            <person name="Liu H."/>
        </authorList>
    </citation>
    <scope>NUCLEOTIDE SEQUENCE [LARGE SCALE GENOMIC DNA]</scope>
    <source>
        <strain evidence="2">cv. Yunnan</strain>
        <tissue evidence="1">Vines</tissue>
    </source>
</reference>
<accession>A0A328DUD9</accession>
<dbReference type="AlphaFoldDB" id="A0A328DUD9"/>
<dbReference type="EMBL" id="NQVE01000111">
    <property type="protein sequence ID" value="RAL47731.1"/>
    <property type="molecule type" value="Genomic_DNA"/>
</dbReference>
<evidence type="ECO:0000313" key="1">
    <source>
        <dbReference type="EMBL" id="RAL47731.1"/>
    </source>
</evidence>
<comment type="caution">
    <text evidence="1">The sequence shown here is derived from an EMBL/GenBank/DDBJ whole genome shotgun (WGS) entry which is preliminary data.</text>
</comment>
<keyword evidence="2" id="KW-1185">Reference proteome</keyword>
<sequence length="92" mass="9975">MLMFKSLPSDTEQDIFVSPSQISKQRRLAGIAGSTLQPESEGKSRIRAAVPDQILEKRAAPGGGRWTFRKGLETQLKFSAGKGHLLALSSCC</sequence>